<comment type="similarity">
    <text evidence="1">Belongs to the asparaginase 1 family.</text>
</comment>
<evidence type="ECO:0000259" key="7">
    <source>
        <dbReference type="Pfam" id="PF17763"/>
    </source>
</evidence>
<dbReference type="SFLD" id="SFLDS00057">
    <property type="entry name" value="Glutaminase/Asparaginase"/>
    <property type="match status" value="1"/>
</dbReference>
<dbReference type="OrthoDB" id="9788068at2"/>
<name>U4KL39_ALTPJ</name>
<dbReference type="AlphaFoldDB" id="U4KL39"/>
<dbReference type="KEGG" id="apal:BN85408900"/>
<dbReference type="InterPro" id="IPR027475">
    <property type="entry name" value="Asparaginase/glutaminase_AS2"/>
</dbReference>
<dbReference type="PRINTS" id="PR00139">
    <property type="entry name" value="ASNGLNASE"/>
</dbReference>
<dbReference type="Proteomes" id="UP000032740">
    <property type="component" value="Chromosome"/>
</dbReference>
<feature type="domain" description="Asparaginase/glutaminase C-terminal" evidence="7">
    <location>
        <begin position="210"/>
        <end position="322"/>
    </location>
</feature>
<organism evidence="8 9">
    <name type="scientific">Alteracholeplasma palmae (strain ATCC 49389 / J233)</name>
    <name type="common">Acholeplasma palmae</name>
    <dbReference type="NCBI Taxonomy" id="1318466"/>
    <lineage>
        <taxon>Bacteria</taxon>
        <taxon>Bacillati</taxon>
        <taxon>Mycoplasmatota</taxon>
        <taxon>Mollicutes</taxon>
        <taxon>Acholeplasmatales</taxon>
        <taxon>Acholeplasmataceae</taxon>
        <taxon>Acholeplasma</taxon>
    </lineage>
</organism>
<dbReference type="EMBL" id="FO681347">
    <property type="protein sequence ID" value="CCV64467.1"/>
    <property type="molecule type" value="Genomic_DNA"/>
</dbReference>
<dbReference type="SMART" id="SM00870">
    <property type="entry name" value="Asparaginase"/>
    <property type="match status" value="1"/>
</dbReference>
<dbReference type="InterPro" id="IPR006034">
    <property type="entry name" value="Asparaginase/glutaminase-like"/>
</dbReference>
<dbReference type="HOGENOM" id="CLU_019134_1_0_14"/>
<dbReference type="InterPro" id="IPR036152">
    <property type="entry name" value="Asp/glu_Ase-like_sf"/>
</dbReference>
<evidence type="ECO:0000256" key="3">
    <source>
        <dbReference type="PIRSR" id="PIRSR001220-1"/>
    </source>
</evidence>
<dbReference type="PIRSF" id="PIRSF001220">
    <property type="entry name" value="L-ASNase_gatD"/>
    <property type="match status" value="1"/>
</dbReference>
<dbReference type="STRING" id="1318466.BN85408900"/>
<dbReference type="SUPFAM" id="SSF53774">
    <property type="entry name" value="Glutaminase/Asparaginase"/>
    <property type="match status" value="1"/>
</dbReference>
<evidence type="ECO:0000256" key="2">
    <source>
        <dbReference type="ARBA" id="ARBA00022801"/>
    </source>
</evidence>
<dbReference type="PIRSF" id="PIRSF500176">
    <property type="entry name" value="L_ASNase"/>
    <property type="match status" value="1"/>
</dbReference>
<dbReference type="InterPro" id="IPR037152">
    <property type="entry name" value="L-asparaginase_N_sf"/>
</dbReference>
<feature type="active site" description="O-isoaspartyl threonine intermediate" evidence="3">
    <location>
        <position position="14"/>
    </location>
</feature>
<dbReference type="InterPro" id="IPR040919">
    <property type="entry name" value="Asparaginase_C"/>
</dbReference>
<dbReference type="PROSITE" id="PS00917">
    <property type="entry name" value="ASN_GLN_ASE_2"/>
    <property type="match status" value="1"/>
</dbReference>
<dbReference type="GO" id="GO:0004067">
    <property type="term" value="F:asparaginase activity"/>
    <property type="evidence" value="ECO:0007669"/>
    <property type="project" value="UniProtKB-UniRule"/>
</dbReference>
<dbReference type="PROSITE" id="PS51732">
    <property type="entry name" value="ASN_GLN_ASE_3"/>
    <property type="match status" value="1"/>
</dbReference>
<evidence type="ECO:0000256" key="4">
    <source>
        <dbReference type="PIRSR" id="PIRSR001220-2"/>
    </source>
</evidence>
<dbReference type="Gene3D" id="3.40.50.40">
    <property type="match status" value="1"/>
</dbReference>
<dbReference type="RefSeq" id="WP_026659906.1">
    <property type="nucleotide sequence ID" value="NC_022538.1"/>
</dbReference>
<dbReference type="GO" id="GO:0006528">
    <property type="term" value="P:asparagine metabolic process"/>
    <property type="evidence" value="ECO:0007669"/>
    <property type="project" value="InterPro"/>
</dbReference>
<dbReference type="InterPro" id="IPR027474">
    <property type="entry name" value="L-asparaginase_N"/>
</dbReference>
<reference evidence="8 9" key="1">
    <citation type="journal article" date="2013" name="J. Mol. Microbiol. Biotechnol.">
        <title>Analysis of the Complete Genomes of Acholeplasma brassicae , A. palmae and A. laidlawii and Their Comparison to the Obligate Parasites from ' Candidatus Phytoplasma'.</title>
        <authorList>
            <person name="Kube M."/>
            <person name="Siewert C."/>
            <person name="Migdoll A.M."/>
            <person name="Duduk B."/>
            <person name="Holz S."/>
            <person name="Rabus R."/>
            <person name="Seemuller E."/>
            <person name="Mitrovic J."/>
            <person name="Muller I."/>
            <person name="Buttner C."/>
            <person name="Reinhardt R."/>
        </authorList>
    </citation>
    <scope>NUCLEOTIDE SEQUENCE [LARGE SCALE GENOMIC DNA]</scope>
    <source>
        <strain evidence="8 9">J233</strain>
    </source>
</reference>
<feature type="domain" description="L-asparaginase N-terminal" evidence="6">
    <location>
        <begin position="5"/>
        <end position="194"/>
    </location>
</feature>
<dbReference type="FunFam" id="3.40.50.40:FF:000003">
    <property type="entry name" value="L-asparaginase 2"/>
    <property type="match status" value="1"/>
</dbReference>
<evidence type="ECO:0000313" key="9">
    <source>
        <dbReference type="Proteomes" id="UP000032740"/>
    </source>
</evidence>
<gene>
    <name evidence="8" type="ORF">BN85408900</name>
</gene>
<dbReference type="PANTHER" id="PTHR11707:SF28">
    <property type="entry name" value="60 KDA LYSOPHOSPHOLIPASE"/>
    <property type="match status" value="1"/>
</dbReference>
<proteinExistence type="inferred from homology"/>
<accession>U4KL39</accession>
<dbReference type="CDD" id="cd08964">
    <property type="entry name" value="L-asparaginase_II"/>
    <property type="match status" value="1"/>
</dbReference>
<protein>
    <submittedName>
        <fullName evidence="8">L-asparaginase,asparaginase/glutaminase family protein</fullName>
    </submittedName>
</protein>
<dbReference type="PANTHER" id="PTHR11707">
    <property type="entry name" value="L-ASPARAGINASE"/>
    <property type="match status" value="1"/>
</dbReference>
<dbReference type="InterPro" id="IPR004550">
    <property type="entry name" value="AsnASE_II"/>
</dbReference>
<dbReference type="Gene3D" id="3.40.50.1170">
    <property type="entry name" value="L-asparaginase, N-terminal domain"/>
    <property type="match status" value="1"/>
</dbReference>
<feature type="binding site" evidence="4">
    <location>
        <position position="58"/>
    </location>
    <ligand>
        <name>substrate</name>
    </ligand>
</feature>
<dbReference type="InterPro" id="IPR027473">
    <property type="entry name" value="L-asparaginase_C"/>
</dbReference>
<evidence type="ECO:0000313" key="8">
    <source>
        <dbReference type="EMBL" id="CCV64467.1"/>
    </source>
</evidence>
<keyword evidence="2" id="KW-0378">Hydrolase</keyword>
<evidence type="ECO:0000256" key="5">
    <source>
        <dbReference type="PROSITE-ProRule" id="PRU10100"/>
    </source>
</evidence>
<sequence length="324" mass="35630">MNKKKILVILTGGTISMKNDAVNHKAVVDQDTTDLTTALQDALGAIEIDFIEQPLKPSPYITPNDMFNFAKLIEFQQSKHYDGYVLTHGTDTIEETAYFLDLYLAIHEPVVLTGSMRNRSELGYDGILNLASAILVAASEQSKDRGVLVVLNDEINSASEVTKTHTVALDTFKSMEFGPLGIVDQQDVLYYRESTKSKQDFSFSKLNDSVEIVKISAGTTSNIINFLVSEGVSGIIVEALGRGNVPPTVVPGIKNAIKNNIPVILTSRCFKGRVLDTYGYEGGGYHLKQLGVILGGNLSSQKARIKLMMLLSSKKDKKDYVYYF</sequence>
<feature type="binding site" evidence="4">
    <location>
        <begin position="90"/>
        <end position="91"/>
    </location>
    <ligand>
        <name>substrate</name>
    </ligand>
</feature>
<keyword evidence="9" id="KW-1185">Reference proteome</keyword>
<evidence type="ECO:0000259" key="6">
    <source>
        <dbReference type="Pfam" id="PF00710"/>
    </source>
</evidence>
<dbReference type="Pfam" id="PF17763">
    <property type="entry name" value="Asparaginase_C"/>
    <property type="match status" value="1"/>
</dbReference>
<dbReference type="Pfam" id="PF00710">
    <property type="entry name" value="Asparaginase"/>
    <property type="match status" value="1"/>
</dbReference>
<dbReference type="FunFam" id="3.40.50.1170:FF:000001">
    <property type="entry name" value="L-asparaginase 2"/>
    <property type="match status" value="1"/>
</dbReference>
<evidence type="ECO:0000256" key="1">
    <source>
        <dbReference type="ARBA" id="ARBA00010518"/>
    </source>
</evidence>
<feature type="active site" evidence="5">
    <location>
        <position position="90"/>
    </location>
</feature>